<feature type="chain" id="PRO_5045758189" evidence="2">
    <location>
        <begin position="19"/>
        <end position="200"/>
    </location>
</feature>
<feature type="compositionally biased region" description="Polar residues" evidence="1">
    <location>
        <begin position="69"/>
        <end position="82"/>
    </location>
</feature>
<evidence type="ECO:0000256" key="2">
    <source>
        <dbReference type="SAM" id="SignalP"/>
    </source>
</evidence>
<feature type="compositionally biased region" description="Basic and acidic residues" evidence="1">
    <location>
        <begin position="54"/>
        <end position="68"/>
    </location>
</feature>
<organism evidence="3 4">
    <name type="scientific">Phyllosticta capitalensis</name>
    <dbReference type="NCBI Taxonomy" id="121624"/>
    <lineage>
        <taxon>Eukaryota</taxon>
        <taxon>Fungi</taxon>
        <taxon>Dikarya</taxon>
        <taxon>Ascomycota</taxon>
        <taxon>Pezizomycotina</taxon>
        <taxon>Dothideomycetes</taxon>
        <taxon>Dothideomycetes incertae sedis</taxon>
        <taxon>Botryosphaeriales</taxon>
        <taxon>Phyllostictaceae</taxon>
        <taxon>Phyllosticta</taxon>
    </lineage>
</organism>
<evidence type="ECO:0000256" key="1">
    <source>
        <dbReference type="SAM" id="MobiDB-lite"/>
    </source>
</evidence>
<keyword evidence="2" id="KW-0732">Signal</keyword>
<proteinExistence type="predicted"/>
<dbReference type="Proteomes" id="UP001492380">
    <property type="component" value="Unassembled WGS sequence"/>
</dbReference>
<feature type="signal peptide" evidence="2">
    <location>
        <begin position="1"/>
        <end position="18"/>
    </location>
</feature>
<comment type="caution">
    <text evidence="3">The sequence shown here is derived from an EMBL/GenBank/DDBJ whole genome shotgun (WGS) entry which is preliminary data.</text>
</comment>
<feature type="compositionally biased region" description="Basic and acidic residues" evidence="1">
    <location>
        <begin position="120"/>
        <end position="138"/>
    </location>
</feature>
<feature type="region of interest" description="Disordered" evidence="1">
    <location>
        <begin position="53"/>
        <end position="138"/>
    </location>
</feature>
<gene>
    <name evidence="3" type="ORF">HDK90DRAFT_198937</name>
</gene>
<dbReference type="EMBL" id="JBBWRZ010000004">
    <property type="protein sequence ID" value="KAK8237616.1"/>
    <property type="molecule type" value="Genomic_DNA"/>
</dbReference>
<accession>A0ABR1YRK3</accession>
<keyword evidence="4" id="KW-1185">Reference proteome</keyword>
<sequence length="200" mass="22407">MCVCVCVCVCVCGRTTCAFWAASPLFPPSCPSAPKAFWGFCIVFPFLPKAVTRQTDRDGRMRRTDTLRNDTPSPLATATSGLTDRRQMRETTATMRCAASRVKVQPNTAQPSPAHQKKSHQVERKNNKKNDKNRDKKGMMTMKEWTSEQKTKVGLPVNVVFNSMMQWDSDARLSAEPTAKVRAVGEVLDRLAVVRLVDRQ</sequence>
<evidence type="ECO:0000313" key="3">
    <source>
        <dbReference type="EMBL" id="KAK8237616.1"/>
    </source>
</evidence>
<protein>
    <submittedName>
        <fullName evidence="3">Uncharacterized protein</fullName>
    </submittedName>
</protein>
<reference evidence="3 4" key="1">
    <citation type="submission" date="2024-04" db="EMBL/GenBank/DDBJ databases">
        <title>Phyllosticta paracitricarpa is synonymous to the EU quarantine fungus P. citricarpa based on phylogenomic analyses.</title>
        <authorList>
            <consortium name="Lawrence Berkeley National Laboratory"/>
            <person name="Van Ingen-Buijs V.A."/>
            <person name="Van Westerhoven A.C."/>
            <person name="Haridas S."/>
            <person name="Skiadas P."/>
            <person name="Martin F."/>
            <person name="Groenewald J.Z."/>
            <person name="Crous P.W."/>
            <person name="Seidl M.F."/>
        </authorList>
    </citation>
    <scope>NUCLEOTIDE SEQUENCE [LARGE SCALE GENOMIC DNA]</scope>
    <source>
        <strain evidence="3 4">CBS 123374</strain>
    </source>
</reference>
<name>A0ABR1YRK3_9PEZI</name>
<evidence type="ECO:0000313" key="4">
    <source>
        <dbReference type="Proteomes" id="UP001492380"/>
    </source>
</evidence>